<dbReference type="AlphaFoldDB" id="A0AAV0BLW5"/>
<dbReference type="Proteomes" id="UP001153365">
    <property type="component" value="Unassembled WGS sequence"/>
</dbReference>
<proteinExistence type="predicted"/>
<gene>
    <name evidence="2" type="ORF">PPACK8108_LOCUS21227</name>
</gene>
<keyword evidence="3" id="KW-1185">Reference proteome</keyword>
<feature type="region of interest" description="Disordered" evidence="1">
    <location>
        <begin position="34"/>
        <end position="56"/>
    </location>
</feature>
<evidence type="ECO:0000313" key="2">
    <source>
        <dbReference type="EMBL" id="CAH7686560.1"/>
    </source>
</evidence>
<evidence type="ECO:0000256" key="1">
    <source>
        <dbReference type="SAM" id="MobiDB-lite"/>
    </source>
</evidence>
<sequence>MNCKLSSLEEDHKQFILSLHHNTLNNCSDFKNHHQATQRTTGQRIEREPRKGKNNPDILFKIQPVKRFQIAYPLRYDQIQALDISFISLPDTDQEIREKLDILLQRQYIIYERQQQPIDQVPSINSKQLKTLKFTMEMNQDQNSEAQHLDSCFSLLNQNGCLPPNSLVILVLTNTYVFYPLKFAAPHLFYSEMFEEDWESDYKLVEIVQKKPLPKGLEPDSIDTDSDPISPLAKRAKQFKAEFRFLTS</sequence>
<feature type="compositionally biased region" description="Polar residues" evidence="1">
    <location>
        <begin position="34"/>
        <end position="43"/>
    </location>
</feature>
<evidence type="ECO:0000313" key="3">
    <source>
        <dbReference type="Proteomes" id="UP001153365"/>
    </source>
</evidence>
<comment type="caution">
    <text evidence="2">The sequence shown here is derived from an EMBL/GenBank/DDBJ whole genome shotgun (WGS) entry which is preliminary data.</text>
</comment>
<name>A0AAV0BLW5_PHAPC</name>
<dbReference type="EMBL" id="CALTRL010005801">
    <property type="protein sequence ID" value="CAH7686560.1"/>
    <property type="molecule type" value="Genomic_DNA"/>
</dbReference>
<protein>
    <submittedName>
        <fullName evidence="2">Uncharacterized protein</fullName>
    </submittedName>
</protein>
<accession>A0AAV0BLW5</accession>
<organism evidence="2 3">
    <name type="scientific">Phakopsora pachyrhizi</name>
    <name type="common">Asian soybean rust disease fungus</name>
    <dbReference type="NCBI Taxonomy" id="170000"/>
    <lineage>
        <taxon>Eukaryota</taxon>
        <taxon>Fungi</taxon>
        <taxon>Dikarya</taxon>
        <taxon>Basidiomycota</taxon>
        <taxon>Pucciniomycotina</taxon>
        <taxon>Pucciniomycetes</taxon>
        <taxon>Pucciniales</taxon>
        <taxon>Phakopsoraceae</taxon>
        <taxon>Phakopsora</taxon>
    </lineage>
</organism>
<reference evidence="2" key="1">
    <citation type="submission" date="2022-06" db="EMBL/GenBank/DDBJ databases">
        <authorList>
            <consortium name="SYNGENTA / RWTH Aachen University"/>
        </authorList>
    </citation>
    <scope>NUCLEOTIDE SEQUENCE</scope>
</reference>